<comment type="caution">
    <text evidence="1">The sequence shown here is derived from an EMBL/GenBank/DDBJ whole genome shotgun (WGS) entry which is preliminary data.</text>
</comment>
<dbReference type="PROSITE" id="PS51257">
    <property type="entry name" value="PROKAR_LIPOPROTEIN"/>
    <property type="match status" value="1"/>
</dbReference>
<dbReference type="EMBL" id="CM031821">
    <property type="protein sequence ID" value="KAG6631317.1"/>
    <property type="molecule type" value="Genomic_DNA"/>
</dbReference>
<protein>
    <submittedName>
        <fullName evidence="1">Uncharacterized protein</fullName>
    </submittedName>
</protein>
<keyword evidence="2" id="KW-1185">Reference proteome</keyword>
<organism evidence="1 2">
    <name type="scientific">Carya illinoinensis</name>
    <name type="common">Pecan</name>
    <dbReference type="NCBI Taxonomy" id="32201"/>
    <lineage>
        <taxon>Eukaryota</taxon>
        <taxon>Viridiplantae</taxon>
        <taxon>Streptophyta</taxon>
        <taxon>Embryophyta</taxon>
        <taxon>Tracheophyta</taxon>
        <taxon>Spermatophyta</taxon>
        <taxon>Magnoliopsida</taxon>
        <taxon>eudicotyledons</taxon>
        <taxon>Gunneridae</taxon>
        <taxon>Pentapetalae</taxon>
        <taxon>rosids</taxon>
        <taxon>fabids</taxon>
        <taxon>Fagales</taxon>
        <taxon>Juglandaceae</taxon>
        <taxon>Carya</taxon>
    </lineage>
</organism>
<dbReference type="AlphaFoldDB" id="A0A8T1NR19"/>
<gene>
    <name evidence="1" type="ORF">CIPAW_13G083200</name>
</gene>
<evidence type="ECO:0000313" key="2">
    <source>
        <dbReference type="Proteomes" id="UP000811609"/>
    </source>
</evidence>
<proteinExistence type="predicted"/>
<sequence>MEKNAYAQVNSMNKANSLDITFVLSSGSSSCMLPCNDTHTRNSNFRSNILCREAHHLPNTHNVQPNGHFEILYALSINPLHWKAGLSLVVRTATFQTINLFASEGNHEIYTSSNF</sequence>
<name>A0A8T1NR19_CARIL</name>
<dbReference type="Proteomes" id="UP000811609">
    <property type="component" value="Chromosome 13"/>
</dbReference>
<evidence type="ECO:0000313" key="1">
    <source>
        <dbReference type="EMBL" id="KAG6631317.1"/>
    </source>
</evidence>
<accession>A0A8T1NR19</accession>
<reference evidence="1" key="1">
    <citation type="submission" date="2020-12" db="EMBL/GenBank/DDBJ databases">
        <title>WGS assembly of Carya illinoinensis cv. Pawnee.</title>
        <authorList>
            <person name="Platts A."/>
            <person name="Shu S."/>
            <person name="Wright S."/>
            <person name="Barry K."/>
            <person name="Edger P."/>
            <person name="Pires J.C."/>
            <person name="Schmutz J."/>
        </authorList>
    </citation>
    <scope>NUCLEOTIDE SEQUENCE</scope>
    <source>
        <tissue evidence="1">Leaf</tissue>
    </source>
</reference>